<keyword evidence="3" id="KW-0808">Transferase</keyword>
<dbReference type="Gene3D" id="3.40.50.2000">
    <property type="entry name" value="Glycogen Phosphorylase B"/>
    <property type="match status" value="1"/>
</dbReference>
<name>A0A231L7C0_PSEAI</name>
<organism evidence="3 4">
    <name type="scientific">Pseudomonas aeruginosa</name>
    <dbReference type="NCBI Taxonomy" id="287"/>
    <lineage>
        <taxon>Bacteria</taxon>
        <taxon>Pseudomonadati</taxon>
        <taxon>Pseudomonadota</taxon>
        <taxon>Gammaproteobacteria</taxon>
        <taxon>Pseudomonadales</taxon>
        <taxon>Pseudomonadaceae</taxon>
        <taxon>Pseudomonas</taxon>
    </lineage>
</organism>
<gene>
    <name evidence="3" type="ORF">CAZ10_07910</name>
    <name evidence="2" type="ORF">GUL26_06955</name>
</gene>
<evidence type="ECO:0000313" key="3">
    <source>
        <dbReference type="EMBL" id="OTI64127.1"/>
    </source>
</evidence>
<dbReference type="PANTHER" id="PTHR12526">
    <property type="entry name" value="GLYCOSYLTRANSFERASE"/>
    <property type="match status" value="1"/>
</dbReference>
<feature type="region of interest" description="Disordered" evidence="1">
    <location>
        <begin position="475"/>
        <end position="494"/>
    </location>
</feature>
<dbReference type="Pfam" id="PF13692">
    <property type="entry name" value="Glyco_trans_1_4"/>
    <property type="match status" value="1"/>
</dbReference>
<sequence>MSLNGRLKARAASFARTAYPPILGSLRRVLSERQLQRFILVCDRLKGWLLKEAVVVPSPSPMALPPWIVDEMKALARIEPALYPSAAKLRVFTSWKAPIDNGPAQLYRGCLADFIEYAPDMVFLVPHLQRGGADLGILHHVRLCAEMGVKVTVVVTRDVVSPWLNRLPAEVRVVEFGRLGNLLGEEDRRLVLLRLLLQCPARSIHIINSQLAWELLERHGKTLTFEGKRIYASVFCDDLDGNAVRCGYASEFLPRSWMHLAGLLSDNRTFLQQIHERDGIPPELMHGLYFPASDHAEAIPTAGSTILWASRISPQKRPDLLYEIALALPEYLFEVHGEVDPACRGETQRKLRRLPNVRLHGRYDSFQALARQGRYAMLLYTSRYDGLPNILLEATAAGLPIVAPDVGGIAEFLNTETGYLVGADADAGEFARAIRSALGNPGETARRVKRARELLTRRHGWAAFRDAARNIPGYLPGGVRPEQEVSMETEPVSG</sequence>
<dbReference type="PANTHER" id="PTHR12526:SF637">
    <property type="entry name" value="GLYCOSYLTRANSFERASE EPSF-RELATED"/>
    <property type="match status" value="1"/>
</dbReference>
<proteinExistence type="predicted"/>
<dbReference type="GO" id="GO:0016740">
    <property type="term" value="F:transferase activity"/>
    <property type="evidence" value="ECO:0007669"/>
    <property type="project" value="UniProtKB-KW"/>
</dbReference>
<dbReference type="RefSeq" id="WP_003122969.1">
    <property type="nucleotide sequence ID" value="NZ_CAADKK010000399.1"/>
</dbReference>
<dbReference type="EMBL" id="NFFZ01000003">
    <property type="protein sequence ID" value="OTI64127.1"/>
    <property type="molecule type" value="Genomic_DNA"/>
</dbReference>
<dbReference type="EMBL" id="WXZT01000003">
    <property type="protein sequence ID" value="MZZ11980.1"/>
    <property type="molecule type" value="Genomic_DNA"/>
</dbReference>
<evidence type="ECO:0000256" key="1">
    <source>
        <dbReference type="SAM" id="MobiDB-lite"/>
    </source>
</evidence>
<dbReference type="Proteomes" id="UP000644192">
    <property type="component" value="Unassembled WGS sequence"/>
</dbReference>
<evidence type="ECO:0000313" key="4">
    <source>
        <dbReference type="Proteomes" id="UP000194857"/>
    </source>
</evidence>
<dbReference type="SMR" id="A0A231L7C0"/>
<dbReference type="SUPFAM" id="SSF53756">
    <property type="entry name" value="UDP-Glycosyltransferase/glycogen phosphorylase"/>
    <property type="match status" value="1"/>
</dbReference>
<reference evidence="3 4" key="1">
    <citation type="submission" date="2017-05" db="EMBL/GenBank/DDBJ databases">
        <authorList>
            <person name="Song R."/>
            <person name="Chenine A.L."/>
            <person name="Ruprecht R.M."/>
        </authorList>
    </citation>
    <scope>NUCLEOTIDE SEQUENCE [LARGE SCALE GENOMIC DNA]</scope>
    <source>
        <strain evidence="3 4">S567_C10_BS</strain>
    </source>
</reference>
<protein>
    <submittedName>
        <fullName evidence="3">Glycosyl transferase</fullName>
    </submittedName>
    <submittedName>
        <fullName evidence="2">Glycosyltransferase</fullName>
    </submittedName>
</protein>
<dbReference type="CDD" id="cd03801">
    <property type="entry name" value="GT4_PimA-like"/>
    <property type="match status" value="1"/>
</dbReference>
<reference evidence="2" key="2">
    <citation type="submission" date="2020-01" db="EMBL/GenBank/DDBJ databases">
        <title>Bacteria Cultured from War Wounds Associated with the Conflict in Eastern Ukraine.</title>
        <authorList>
            <person name="Snesrud E."/>
            <person name="Galac M.R."/>
            <person name="Mc Gann P."/>
            <person name="Valentine K."/>
            <person name="Viacheslav K."/>
        </authorList>
    </citation>
    <scope>NUCLEOTIDE SEQUENCE</scope>
    <source>
        <strain evidence="2">VNMU148</strain>
    </source>
</reference>
<dbReference type="AlphaFoldDB" id="A0A231L7C0"/>
<evidence type="ECO:0000313" key="2">
    <source>
        <dbReference type="EMBL" id="MZZ11980.1"/>
    </source>
</evidence>
<accession>A0A231L7C0</accession>
<comment type="caution">
    <text evidence="3">The sequence shown here is derived from an EMBL/GenBank/DDBJ whole genome shotgun (WGS) entry which is preliminary data.</text>
</comment>
<dbReference type="Proteomes" id="UP000194857">
    <property type="component" value="Unassembled WGS sequence"/>
</dbReference>